<evidence type="ECO:0000256" key="4">
    <source>
        <dbReference type="ARBA" id="ARBA00022741"/>
    </source>
</evidence>
<evidence type="ECO:0000256" key="3">
    <source>
        <dbReference type="ARBA" id="ARBA00022679"/>
    </source>
</evidence>
<dbReference type="PROSITE" id="PS00107">
    <property type="entry name" value="PROTEIN_KINASE_ATP"/>
    <property type="match status" value="1"/>
</dbReference>
<feature type="compositionally biased region" description="Polar residues" evidence="8">
    <location>
        <begin position="1"/>
        <end position="20"/>
    </location>
</feature>
<dbReference type="InterPro" id="IPR017441">
    <property type="entry name" value="Protein_kinase_ATP_BS"/>
</dbReference>
<keyword evidence="6 7" id="KW-0067">ATP-binding</keyword>
<dbReference type="InterPro" id="IPR050339">
    <property type="entry name" value="CC_SR_Kinase"/>
</dbReference>
<keyword evidence="11" id="KW-1185">Reference proteome</keyword>
<dbReference type="InterPro" id="IPR002182">
    <property type="entry name" value="NB-ARC"/>
</dbReference>
<dbReference type="Gene3D" id="3.30.200.20">
    <property type="entry name" value="Phosphorylase Kinase, domain 1"/>
    <property type="match status" value="1"/>
</dbReference>
<name>A0A226D6S9_FOLCA</name>
<dbReference type="InterPro" id="IPR011009">
    <property type="entry name" value="Kinase-like_dom_sf"/>
</dbReference>
<dbReference type="SMART" id="SM00220">
    <property type="entry name" value="S_TKc"/>
    <property type="match status" value="1"/>
</dbReference>
<feature type="region of interest" description="Disordered" evidence="8">
    <location>
        <begin position="1"/>
        <end position="25"/>
    </location>
</feature>
<protein>
    <recommendedName>
        <fullName evidence="1">non-specific serine/threonine protein kinase</fullName>
        <ecNumber evidence="1">2.7.11.1</ecNumber>
    </recommendedName>
</protein>
<dbReference type="PROSITE" id="PS50011">
    <property type="entry name" value="PROTEIN_KINASE_DOM"/>
    <property type="match status" value="1"/>
</dbReference>
<dbReference type="InterPro" id="IPR000719">
    <property type="entry name" value="Prot_kinase_dom"/>
</dbReference>
<accession>A0A226D6S9</accession>
<dbReference type="SUPFAM" id="SSF56112">
    <property type="entry name" value="Protein kinase-like (PK-like)"/>
    <property type="match status" value="1"/>
</dbReference>
<evidence type="ECO:0000256" key="5">
    <source>
        <dbReference type="ARBA" id="ARBA00022777"/>
    </source>
</evidence>
<evidence type="ECO:0000256" key="1">
    <source>
        <dbReference type="ARBA" id="ARBA00012513"/>
    </source>
</evidence>
<evidence type="ECO:0000313" key="10">
    <source>
        <dbReference type="EMBL" id="OXA39976.1"/>
    </source>
</evidence>
<dbReference type="Pfam" id="PF00931">
    <property type="entry name" value="NB-ARC"/>
    <property type="match status" value="1"/>
</dbReference>
<sequence>MQQLLQTKQKTFPPASNKSGDVQMADLKPPWSASTGFQLMEAEPLGRGSFGSVFKARHRLDFIPYAIKQIDVLPALSKLRSESQEDESVRLDKLVREIKLQSSINSSFVVRYHSYWVEGSGSEKVKISEIQELLNLILGGKGDETGEGSSYNSALTYSFVSCKFPVDSDRIGYFYDLRVGTLQPSSIVEQQTTTMDDGTKRKYFEVIKKMLSLNPDERPEASEIYNEVKDLLIFYRTGNELSDTTKIYGRKAELDNLNKIFFERQSNFAIIKNSGKYSKIGIGKTMLAHSFVSNSPHLQNYSKIWLESSTQDLFEAQLFNLCAELDIPTRKPGAVNFIRETEDILKDLCNVLKGTNTIIILDDLYTEGDNTLNLTATTLPNLSKKANYSLL</sequence>
<dbReference type="EC" id="2.7.11.1" evidence="1"/>
<dbReference type="EMBL" id="LNIX01000036">
    <property type="protein sequence ID" value="OXA39976.1"/>
    <property type="molecule type" value="Genomic_DNA"/>
</dbReference>
<dbReference type="GO" id="GO:0005737">
    <property type="term" value="C:cytoplasm"/>
    <property type="evidence" value="ECO:0007669"/>
    <property type="project" value="TreeGrafter"/>
</dbReference>
<dbReference type="GO" id="GO:0004694">
    <property type="term" value="F:eukaryotic translation initiation factor 2alpha kinase activity"/>
    <property type="evidence" value="ECO:0007669"/>
    <property type="project" value="TreeGrafter"/>
</dbReference>
<keyword evidence="4 7" id="KW-0547">Nucleotide-binding</keyword>
<evidence type="ECO:0000256" key="8">
    <source>
        <dbReference type="SAM" id="MobiDB-lite"/>
    </source>
</evidence>
<gene>
    <name evidence="10" type="ORF">Fcan01_25269</name>
</gene>
<dbReference type="PANTHER" id="PTHR11042">
    <property type="entry name" value="EUKARYOTIC TRANSLATION INITIATION FACTOR 2-ALPHA KINASE EIF2-ALPHA KINASE -RELATED"/>
    <property type="match status" value="1"/>
</dbReference>
<dbReference type="SUPFAM" id="SSF52540">
    <property type="entry name" value="P-loop containing nucleoside triphosphate hydrolases"/>
    <property type="match status" value="1"/>
</dbReference>
<organism evidence="10 11">
    <name type="scientific">Folsomia candida</name>
    <name type="common">Springtail</name>
    <dbReference type="NCBI Taxonomy" id="158441"/>
    <lineage>
        <taxon>Eukaryota</taxon>
        <taxon>Metazoa</taxon>
        <taxon>Ecdysozoa</taxon>
        <taxon>Arthropoda</taxon>
        <taxon>Hexapoda</taxon>
        <taxon>Collembola</taxon>
        <taxon>Entomobryomorpha</taxon>
        <taxon>Isotomoidea</taxon>
        <taxon>Isotomidae</taxon>
        <taxon>Proisotominae</taxon>
        <taxon>Folsomia</taxon>
    </lineage>
</organism>
<dbReference type="InterPro" id="IPR027417">
    <property type="entry name" value="P-loop_NTPase"/>
</dbReference>
<proteinExistence type="predicted"/>
<reference evidence="10 11" key="1">
    <citation type="submission" date="2015-12" db="EMBL/GenBank/DDBJ databases">
        <title>The genome of Folsomia candida.</title>
        <authorList>
            <person name="Faddeeva A."/>
            <person name="Derks M.F."/>
            <person name="Anvar Y."/>
            <person name="Smit S."/>
            <person name="Van Straalen N."/>
            <person name="Roelofs D."/>
        </authorList>
    </citation>
    <scope>NUCLEOTIDE SEQUENCE [LARGE SCALE GENOMIC DNA]</scope>
    <source>
        <strain evidence="10 11">VU population</strain>
        <tissue evidence="10">Whole body</tissue>
    </source>
</reference>
<evidence type="ECO:0000259" key="9">
    <source>
        <dbReference type="PROSITE" id="PS50011"/>
    </source>
</evidence>
<evidence type="ECO:0000256" key="7">
    <source>
        <dbReference type="PROSITE-ProRule" id="PRU10141"/>
    </source>
</evidence>
<comment type="caution">
    <text evidence="10">The sequence shown here is derived from an EMBL/GenBank/DDBJ whole genome shotgun (WGS) entry which is preliminary data.</text>
</comment>
<dbReference type="GO" id="GO:0005524">
    <property type="term" value="F:ATP binding"/>
    <property type="evidence" value="ECO:0007669"/>
    <property type="project" value="UniProtKB-UniRule"/>
</dbReference>
<keyword evidence="5 10" id="KW-0418">Kinase</keyword>
<feature type="binding site" evidence="7">
    <location>
        <position position="68"/>
    </location>
    <ligand>
        <name>ATP</name>
        <dbReference type="ChEBI" id="CHEBI:30616"/>
    </ligand>
</feature>
<evidence type="ECO:0000256" key="2">
    <source>
        <dbReference type="ARBA" id="ARBA00022527"/>
    </source>
</evidence>
<evidence type="ECO:0000256" key="6">
    <source>
        <dbReference type="ARBA" id="ARBA00022840"/>
    </source>
</evidence>
<keyword evidence="3" id="KW-0808">Transferase</keyword>
<dbReference type="OrthoDB" id="6616939at2759"/>
<dbReference type="AlphaFoldDB" id="A0A226D6S9"/>
<keyword evidence="2" id="KW-0723">Serine/threonine-protein kinase</keyword>
<dbReference type="PANTHER" id="PTHR11042:SF160">
    <property type="entry name" value="EUKARYOTIC TRANSLATION INITIATION FACTOR 2-ALPHA KINASE 1"/>
    <property type="match status" value="1"/>
</dbReference>
<dbReference type="STRING" id="158441.A0A226D6S9"/>
<feature type="domain" description="Protein kinase" evidence="9">
    <location>
        <begin position="39"/>
        <end position="391"/>
    </location>
</feature>
<dbReference type="GO" id="GO:0043531">
    <property type="term" value="F:ADP binding"/>
    <property type="evidence" value="ECO:0007669"/>
    <property type="project" value="InterPro"/>
</dbReference>
<evidence type="ECO:0000313" key="11">
    <source>
        <dbReference type="Proteomes" id="UP000198287"/>
    </source>
</evidence>
<dbReference type="Proteomes" id="UP000198287">
    <property type="component" value="Unassembled WGS sequence"/>
</dbReference>
<dbReference type="Gene3D" id="3.40.50.300">
    <property type="entry name" value="P-loop containing nucleotide triphosphate hydrolases"/>
    <property type="match status" value="1"/>
</dbReference>
<dbReference type="GO" id="GO:0005634">
    <property type="term" value="C:nucleus"/>
    <property type="evidence" value="ECO:0007669"/>
    <property type="project" value="TreeGrafter"/>
</dbReference>